<evidence type="ECO:0000256" key="1">
    <source>
        <dbReference type="ARBA" id="ARBA00004370"/>
    </source>
</evidence>
<feature type="region of interest" description="Disordered" evidence="5">
    <location>
        <begin position="111"/>
        <end position="130"/>
    </location>
</feature>
<feature type="region of interest" description="Disordered" evidence="5">
    <location>
        <begin position="161"/>
        <end position="189"/>
    </location>
</feature>
<dbReference type="GeneID" id="30036970"/>
<name>A0A167CKS9_9ASCO</name>
<accession>A0A167CKS9</accession>
<dbReference type="PANTHER" id="PTHR13608">
    <property type="entry name" value="ARMADILLO-LIKE HELICAL DOMAIN-CONTAINING PROTEIN 3"/>
    <property type="match status" value="1"/>
</dbReference>
<keyword evidence="3" id="KW-1133">Transmembrane helix</keyword>
<dbReference type="KEGG" id="slb:AWJ20_48"/>
<dbReference type="SMART" id="SM01158">
    <property type="entry name" value="DUF1741"/>
    <property type="match status" value="1"/>
</dbReference>
<evidence type="ECO:0000313" key="7">
    <source>
        <dbReference type="EMBL" id="ANB11824.1"/>
    </source>
</evidence>
<dbReference type="PANTHER" id="PTHR13608:SF3">
    <property type="entry name" value="ARMADILLO-LIKE HELICAL DOMAIN-CONTAINING PROTEIN 3"/>
    <property type="match status" value="1"/>
</dbReference>
<dbReference type="AlphaFoldDB" id="A0A167CKS9"/>
<evidence type="ECO:0000256" key="2">
    <source>
        <dbReference type="ARBA" id="ARBA00022692"/>
    </source>
</evidence>
<keyword evidence="8" id="KW-1185">Reference proteome</keyword>
<dbReference type="Pfam" id="PF08427">
    <property type="entry name" value="ARMH3_C"/>
    <property type="match status" value="1"/>
</dbReference>
<evidence type="ECO:0000256" key="3">
    <source>
        <dbReference type="ARBA" id="ARBA00022989"/>
    </source>
</evidence>
<evidence type="ECO:0000259" key="6">
    <source>
        <dbReference type="SMART" id="SM01158"/>
    </source>
</evidence>
<proteinExistence type="predicted"/>
<keyword evidence="2" id="KW-0812">Transmembrane</keyword>
<dbReference type="GO" id="GO:0016020">
    <property type="term" value="C:membrane"/>
    <property type="evidence" value="ECO:0007669"/>
    <property type="project" value="UniProtKB-SubCell"/>
</dbReference>
<dbReference type="GO" id="GO:0005829">
    <property type="term" value="C:cytosol"/>
    <property type="evidence" value="ECO:0007669"/>
    <property type="project" value="TreeGrafter"/>
</dbReference>
<dbReference type="EMBL" id="CP014501">
    <property type="protein sequence ID" value="ANB11824.1"/>
    <property type="molecule type" value="Genomic_DNA"/>
</dbReference>
<dbReference type="InterPro" id="IPR013636">
    <property type="entry name" value="ARMH3_C"/>
</dbReference>
<dbReference type="OrthoDB" id="2012278at2759"/>
<reference evidence="7 8" key="1">
    <citation type="submission" date="2016-02" db="EMBL/GenBank/DDBJ databases">
        <title>Complete genome sequence and transcriptome regulation of the pentose utilising yeast Sugiyamaella lignohabitans.</title>
        <authorList>
            <person name="Bellasio M."/>
            <person name="Peymann A."/>
            <person name="Valli M."/>
            <person name="Sipitzky M."/>
            <person name="Graf A."/>
            <person name="Sauer M."/>
            <person name="Marx H."/>
            <person name="Mattanovich D."/>
        </authorList>
    </citation>
    <scope>NUCLEOTIDE SEQUENCE [LARGE SCALE GENOMIC DNA]</scope>
    <source>
        <strain evidence="7 8">CBS 10342</strain>
    </source>
</reference>
<feature type="compositionally biased region" description="Low complexity" evidence="5">
    <location>
        <begin position="174"/>
        <end position="189"/>
    </location>
</feature>
<evidence type="ECO:0000313" key="8">
    <source>
        <dbReference type="Proteomes" id="UP000189580"/>
    </source>
</evidence>
<gene>
    <name evidence="7" type="ORF">AWJ20_48</name>
</gene>
<organism evidence="7 8">
    <name type="scientific">Sugiyamaella lignohabitans</name>
    <dbReference type="NCBI Taxonomy" id="796027"/>
    <lineage>
        <taxon>Eukaryota</taxon>
        <taxon>Fungi</taxon>
        <taxon>Dikarya</taxon>
        <taxon>Ascomycota</taxon>
        <taxon>Saccharomycotina</taxon>
        <taxon>Dipodascomycetes</taxon>
        <taxon>Dipodascales</taxon>
        <taxon>Trichomonascaceae</taxon>
        <taxon>Sugiyamaella</taxon>
    </lineage>
</organism>
<sequence>MKFIADEETKLYVGDAFSLLGILASYDKLEGLNPYQVRFADFVDDATMLRIIRASGGAWSINLSKYSSPASKAYLLGPEAGSAGIGGTIASWIGGGLGELGGLIWRRGSTGTEEHVSGTDETSPSALDEDLPHPTMSLLLPVYEFIQANKVFRRLLVETPASDNRSGSISGKDNVGAANSTSSSSARNKSPPPFVLFISLCSYLLQNQHKTLRAASYARLSLLILRIFAEDSAIVSKQLVSEELQTHISLCRLRNPALPLVTGKTTLLNGIMDSLLGCIRFNMKRTIDYDMYNLTLTVLFQVIASLRSTKTRTTYHWSEVWKSIISLIKFLNTHPPSGGSGSSKQAQEASETADLAVLIIAALLIHGENILPDNHEHDDLFYRVVESTDEFSKLKRLYSLEKSPSMAVITATTSHYASLLEPAKTKSLSPEQVAQTIKQGYQSLSLFQYASESSNEPTKKTLLYDSLPTYKESEQRLFLKKITRTAINDTQLLYQSANF</sequence>
<protein>
    <recommendedName>
        <fullName evidence="6">Armadillo-like helical domain-containing protein</fullName>
    </recommendedName>
</protein>
<feature type="domain" description="Armadillo-like helical" evidence="6">
    <location>
        <begin position="259"/>
        <end position="494"/>
    </location>
</feature>
<keyword evidence="4" id="KW-0472">Membrane</keyword>
<evidence type="ECO:0000256" key="5">
    <source>
        <dbReference type="SAM" id="MobiDB-lite"/>
    </source>
</evidence>
<dbReference type="RefSeq" id="XP_018734301.1">
    <property type="nucleotide sequence ID" value="XM_018881894.1"/>
</dbReference>
<dbReference type="Proteomes" id="UP000189580">
    <property type="component" value="Chromosome a"/>
</dbReference>
<evidence type="ECO:0000256" key="4">
    <source>
        <dbReference type="ARBA" id="ARBA00023136"/>
    </source>
</evidence>
<feature type="compositionally biased region" description="Polar residues" evidence="5">
    <location>
        <begin position="161"/>
        <end position="171"/>
    </location>
</feature>
<dbReference type="InterPro" id="IPR039868">
    <property type="entry name" value="ARMD3-like"/>
</dbReference>
<comment type="subcellular location">
    <subcellularLocation>
        <location evidence="1">Membrane</location>
    </subcellularLocation>
</comment>